<evidence type="ECO:0000256" key="8">
    <source>
        <dbReference type="RuleBase" id="RU365088"/>
    </source>
</evidence>
<dbReference type="RefSeq" id="WP_127788892.1">
    <property type="nucleotide sequence ID" value="NZ_SACL01000006.1"/>
</dbReference>
<feature type="transmembrane region" description="Helical" evidence="8">
    <location>
        <begin position="44"/>
        <end position="64"/>
    </location>
</feature>
<evidence type="ECO:0000256" key="2">
    <source>
        <dbReference type="ARBA" id="ARBA00006236"/>
    </source>
</evidence>
<dbReference type="PANTHER" id="PTHR23502:SF132">
    <property type="entry name" value="POLYAMINE TRANSPORTER 2-RELATED"/>
    <property type="match status" value="1"/>
</dbReference>
<feature type="transmembrane region" description="Helical" evidence="8">
    <location>
        <begin position="211"/>
        <end position="235"/>
    </location>
</feature>
<dbReference type="PANTHER" id="PTHR23502">
    <property type="entry name" value="MAJOR FACILITATOR SUPERFAMILY"/>
    <property type="match status" value="1"/>
</dbReference>
<dbReference type="PROSITE" id="PS50850">
    <property type="entry name" value="MFS"/>
    <property type="match status" value="1"/>
</dbReference>
<feature type="transmembrane region" description="Helical" evidence="8">
    <location>
        <begin position="134"/>
        <end position="156"/>
    </location>
</feature>
<keyword evidence="3 8" id="KW-0813">Transport</keyword>
<dbReference type="InterPro" id="IPR011701">
    <property type="entry name" value="MFS"/>
</dbReference>
<feature type="transmembrane region" description="Helical" evidence="8">
    <location>
        <begin position="303"/>
        <end position="329"/>
    </location>
</feature>
<keyword evidence="11" id="KW-1185">Reference proteome</keyword>
<evidence type="ECO:0000259" key="9">
    <source>
        <dbReference type="PROSITE" id="PS50850"/>
    </source>
</evidence>
<dbReference type="Proteomes" id="UP000282957">
    <property type="component" value="Unassembled WGS sequence"/>
</dbReference>
<gene>
    <name evidence="10" type="ORF">EOD42_17650</name>
</gene>
<feature type="transmembrane region" description="Helical" evidence="8">
    <location>
        <begin position="341"/>
        <end position="360"/>
    </location>
</feature>
<evidence type="ECO:0000256" key="3">
    <source>
        <dbReference type="ARBA" id="ARBA00022448"/>
    </source>
</evidence>
<dbReference type="Pfam" id="PF07690">
    <property type="entry name" value="MFS_1"/>
    <property type="match status" value="1"/>
</dbReference>
<dbReference type="GO" id="GO:1990961">
    <property type="term" value="P:xenobiotic detoxification by transmembrane export across the plasma membrane"/>
    <property type="evidence" value="ECO:0007669"/>
    <property type="project" value="InterPro"/>
</dbReference>
<dbReference type="NCBIfam" id="TIGR00710">
    <property type="entry name" value="efflux_Bcr_CflA"/>
    <property type="match status" value="1"/>
</dbReference>
<dbReference type="SUPFAM" id="SSF103473">
    <property type="entry name" value="MFS general substrate transporter"/>
    <property type="match status" value="1"/>
</dbReference>
<dbReference type="EMBL" id="SACL01000006">
    <property type="protein sequence ID" value="RVT95407.1"/>
    <property type="molecule type" value="Genomic_DNA"/>
</dbReference>
<dbReference type="CDD" id="cd17320">
    <property type="entry name" value="MFS_MdfA_MDR_like"/>
    <property type="match status" value="1"/>
</dbReference>
<evidence type="ECO:0000256" key="4">
    <source>
        <dbReference type="ARBA" id="ARBA00022475"/>
    </source>
</evidence>
<evidence type="ECO:0000313" key="11">
    <source>
        <dbReference type="Proteomes" id="UP000282957"/>
    </source>
</evidence>
<dbReference type="InterPro" id="IPR020846">
    <property type="entry name" value="MFS_dom"/>
</dbReference>
<feature type="transmembrane region" description="Helical" evidence="8">
    <location>
        <begin position="366"/>
        <end position="386"/>
    </location>
</feature>
<dbReference type="AlphaFoldDB" id="A0A437MCP8"/>
<dbReference type="GO" id="GO:0005886">
    <property type="term" value="C:plasma membrane"/>
    <property type="evidence" value="ECO:0007669"/>
    <property type="project" value="UniProtKB-SubCell"/>
</dbReference>
<dbReference type="InterPro" id="IPR004812">
    <property type="entry name" value="Efflux_drug-R_Bcr/CmlA"/>
</dbReference>
<feature type="transmembrane region" description="Helical" evidence="8">
    <location>
        <begin position="76"/>
        <end position="95"/>
    </location>
</feature>
<proteinExistence type="inferred from homology"/>
<keyword evidence="4" id="KW-1003">Cell membrane</keyword>
<dbReference type="InterPro" id="IPR036259">
    <property type="entry name" value="MFS_trans_sf"/>
</dbReference>
<comment type="caution">
    <text evidence="10">The sequence shown here is derived from an EMBL/GenBank/DDBJ whole genome shotgun (WGS) entry which is preliminary data.</text>
</comment>
<protein>
    <recommendedName>
        <fullName evidence="8">Bcr/CflA family efflux transporter</fullName>
    </recommendedName>
</protein>
<evidence type="ECO:0000256" key="6">
    <source>
        <dbReference type="ARBA" id="ARBA00022989"/>
    </source>
</evidence>
<keyword evidence="7 8" id="KW-0472">Membrane</keyword>
<feature type="transmembrane region" description="Helical" evidence="8">
    <location>
        <begin position="276"/>
        <end position="297"/>
    </location>
</feature>
<comment type="similarity">
    <text evidence="2 8">Belongs to the major facilitator superfamily. Bcr/CmlA family.</text>
</comment>
<feature type="transmembrane region" description="Helical" evidence="8">
    <location>
        <begin position="12"/>
        <end position="32"/>
    </location>
</feature>
<feature type="transmembrane region" description="Helical" evidence="8">
    <location>
        <begin position="247"/>
        <end position="264"/>
    </location>
</feature>
<keyword evidence="8" id="KW-0997">Cell inner membrane</keyword>
<sequence>MSDTPRPLPPLWFLALITLTGTLAMHIFVPTLPMVARHFGASGAAAQMTLSAYVIGLAAAQIAYGPVSDRYGRRPVLVVGLLIYTVAGLVALTSVSMEMLIVMRFFEALGGGAGLVLGRAIIRDGSAGPEAARRLSLMNLMVMAGPGLSPMLGAFIAEFAGWRAIFLALGCLGLLNLWLVTRYLPASSPSSGQSGWAILHGYLRMLRSPRFLGLVVGGSFASTSMYAFVSAAPFIYIEQLGRPTQEVGVYLAINFLGTWFGSLATSRLAGRMETRLLMVGSNLVTWAGALVFLGVVLTGSLSVPAVVIPMMMVSFGAGIASPMALAEAMAVNPAMAGSSSGLYGCAQMAIGALCAALAGVGGNPAMAAAVVLAGAGLISQIAFLVVGKAKG</sequence>
<dbReference type="OrthoDB" id="9800416at2"/>
<comment type="subcellular location">
    <subcellularLocation>
        <location evidence="8">Cell inner membrane</location>
        <topology evidence="8">Multi-pass membrane protein</topology>
    </subcellularLocation>
    <subcellularLocation>
        <location evidence="1">Cell membrane</location>
        <topology evidence="1">Multi-pass membrane protein</topology>
    </subcellularLocation>
</comment>
<reference evidence="10 11" key="1">
    <citation type="submission" date="2019-01" db="EMBL/GenBank/DDBJ databases">
        <authorList>
            <person name="Chen W.-M."/>
        </authorList>
    </citation>
    <scope>NUCLEOTIDE SEQUENCE [LARGE SCALE GENOMIC DNA]</scope>
    <source>
        <strain evidence="10 11">CCP-6</strain>
    </source>
</reference>
<dbReference type="Gene3D" id="1.20.1720.10">
    <property type="entry name" value="Multidrug resistance protein D"/>
    <property type="match status" value="1"/>
</dbReference>
<feature type="domain" description="Major facilitator superfamily (MFS) profile" evidence="9">
    <location>
        <begin position="10"/>
        <end position="391"/>
    </location>
</feature>
<organism evidence="10 11">
    <name type="scientific">Rhodovarius crocodyli</name>
    <dbReference type="NCBI Taxonomy" id="1979269"/>
    <lineage>
        <taxon>Bacteria</taxon>
        <taxon>Pseudomonadati</taxon>
        <taxon>Pseudomonadota</taxon>
        <taxon>Alphaproteobacteria</taxon>
        <taxon>Acetobacterales</taxon>
        <taxon>Roseomonadaceae</taxon>
        <taxon>Rhodovarius</taxon>
    </lineage>
</organism>
<evidence type="ECO:0000256" key="1">
    <source>
        <dbReference type="ARBA" id="ARBA00004651"/>
    </source>
</evidence>
<evidence type="ECO:0000256" key="5">
    <source>
        <dbReference type="ARBA" id="ARBA00022692"/>
    </source>
</evidence>
<accession>A0A437MCP8</accession>
<feature type="transmembrane region" description="Helical" evidence="8">
    <location>
        <begin position="101"/>
        <end position="122"/>
    </location>
</feature>
<keyword evidence="5 8" id="KW-0812">Transmembrane</keyword>
<evidence type="ECO:0000256" key="7">
    <source>
        <dbReference type="ARBA" id="ARBA00023136"/>
    </source>
</evidence>
<keyword evidence="6 8" id="KW-1133">Transmembrane helix</keyword>
<evidence type="ECO:0000313" key="10">
    <source>
        <dbReference type="EMBL" id="RVT95407.1"/>
    </source>
</evidence>
<feature type="transmembrane region" description="Helical" evidence="8">
    <location>
        <begin position="162"/>
        <end position="180"/>
    </location>
</feature>
<dbReference type="GO" id="GO:0042910">
    <property type="term" value="F:xenobiotic transmembrane transporter activity"/>
    <property type="evidence" value="ECO:0007669"/>
    <property type="project" value="InterPro"/>
</dbReference>
<name>A0A437MCP8_9PROT</name>